<feature type="transmembrane region" description="Helical" evidence="1">
    <location>
        <begin position="137"/>
        <end position="157"/>
    </location>
</feature>
<keyword evidence="1" id="KW-1133">Transmembrane helix</keyword>
<dbReference type="PANTHER" id="PTHR22911">
    <property type="entry name" value="ACYL-MALONYL CONDENSING ENZYME-RELATED"/>
    <property type="match status" value="1"/>
</dbReference>
<dbReference type="Proteomes" id="UP000052022">
    <property type="component" value="Unassembled WGS sequence"/>
</dbReference>
<feature type="transmembrane region" description="Helical" evidence="1">
    <location>
        <begin position="163"/>
        <end position="187"/>
    </location>
</feature>
<dbReference type="InterPro" id="IPR037185">
    <property type="entry name" value="EmrE-like"/>
</dbReference>
<protein>
    <submittedName>
        <fullName evidence="3">EamA-like transporter family protein</fullName>
    </submittedName>
</protein>
<dbReference type="SUPFAM" id="SSF103481">
    <property type="entry name" value="Multidrug resistance efflux transporter EmrE"/>
    <property type="match status" value="2"/>
</dbReference>
<dbReference type="PANTHER" id="PTHR22911:SF135">
    <property type="entry name" value="BLR4310 PROTEIN"/>
    <property type="match status" value="1"/>
</dbReference>
<dbReference type="STRING" id="928856.SAMN04488049_104314"/>
<feature type="transmembrane region" description="Helical" evidence="1">
    <location>
        <begin position="20"/>
        <end position="43"/>
    </location>
</feature>
<feature type="domain" description="EamA" evidence="2">
    <location>
        <begin position="29"/>
        <end position="155"/>
    </location>
</feature>
<feature type="transmembrane region" description="Helical" evidence="1">
    <location>
        <begin position="86"/>
        <end position="106"/>
    </location>
</feature>
<name>A0A0P1GFR8_9RHOB</name>
<reference evidence="3 4" key="1">
    <citation type="submission" date="2015-09" db="EMBL/GenBank/DDBJ databases">
        <authorList>
            <consortium name="Swine Surveillance"/>
        </authorList>
    </citation>
    <scope>NUCLEOTIDE SEQUENCE [LARGE SCALE GENOMIC DNA]</scope>
    <source>
        <strain evidence="3 4">CECT 7557</strain>
    </source>
</reference>
<keyword evidence="1" id="KW-0812">Transmembrane</keyword>
<dbReference type="GO" id="GO:0016020">
    <property type="term" value="C:membrane"/>
    <property type="evidence" value="ECO:0007669"/>
    <property type="project" value="InterPro"/>
</dbReference>
<gene>
    <name evidence="3" type="ORF">TRM7557_03031</name>
</gene>
<feature type="transmembrane region" description="Helical" evidence="1">
    <location>
        <begin position="55"/>
        <end position="74"/>
    </location>
</feature>
<evidence type="ECO:0000313" key="4">
    <source>
        <dbReference type="Proteomes" id="UP000052022"/>
    </source>
</evidence>
<feature type="transmembrane region" description="Helical" evidence="1">
    <location>
        <begin position="256"/>
        <end position="273"/>
    </location>
</feature>
<organism evidence="3 4">
    <name type="scientific">Tritonibacter multivorans</name>
    <dbReference type="NCBI Taxonomy" id="928856"/>
    <lineage>
        <taxon>Bacteria</taxon>
        <taxon>Pseudomonadati</taxon>
        <taxon>Pseudomonadota</taxon>
        <taxon>Alphaproteobacteria</taxon>
        <taxon>Rhodobacterales</taxon>
        <taxon>Paracoccaceae</taxon>
        <taxon>Tritonibacter</taxon>
    </lineage>
</organism>
<dbReference type="EMBL" id="CYSD01000039">
    <property type="protein sequence ID" value="CUH80660.1"/>
    <property type="molecule type" value="Genomic_DNA"/>
</dbReference>
<proteinExistence type="predicted"/>
<evidence type="ECO:0000256" key="1">
    <source>
        <dbReference type="SAM" id="Phobius"/>
    </source>
</evidence>
<feature type="transmembrane region" description="Helical" evidence="1">
    <location>
        <begin position="226"/>
        <end position="249"/>
    </location>
</feature>
<evidence type="ECO:0000313" key="3">
    <source>
        <dbReference type="EMBL" id="CUH80660.1"/>
    </source>
</evidence>
<dbReference type="InterPro" id="IPR000620">
    <property type="entry name" value="EamA_dom"/>
</dbReference>
<feature type="transmembrane region" description="Helical" evidence="1">
    <location>
        <begin position="112"/>
        <end position="130"/>
    </location>
</feature>
<dbReference type="RefSeq" id="WP_235811486.1">
    <property type="nucleotide sequence ID" value="NZ_CYSD01000039.1"/>
</dbReference>
<dbReference type="AlphaFoldDB" id="A0A0P1GFR8"/>
<keyword evidence="1" id="KW-0472">Membrane</keyword>
<evidence type="ECO:0000259" key="2">
    <source>
        <dbReference type="Pfam" id="PF00892"/>
    </source>
</evidence>
<dbReference type="Pfam" id="PF00892">
    <property type="entry name" value="EamA"/>
    <property type="match status" value="1"/>
</dbReference>
<accession>A0A0P1GFR8</accession>
<feature type="transmembrane region" description="Helical" evidence="1">
    <location>
        <begin position="199"/>
        <end position="220"/>
    </location>
</feature>
<keyword evidence="4" id="KW-1185">Reference proteome</keyword>
<feature type="transmembrane region" description="Helical" evidence="1">
    <location>
        <begin position="279"/>
        <end position="296"/>
    </location>
</feature>
<sequence>MAELSAKDTPLKVGRWSGTLWVWVGLCLVMAYTGLIAGADGITKLIANNFAPAQLYAFSGLLVAGLSVAAGRLPGQVASLRTHHPWAMAGRSLATVLAATAFFYAFRHLPLADVFLFVALMPVFAALLAGPILGERLGVLSWVSVVVGVIGVLFLLPEWSGTYGWGAVSALVAALLGTVSVTLARLISIRDANVLAQVFYPNLALGLTMLVCLPFVWQPMSVADLGLVLACGVLLFLARWLLVLALAILPTYAVTPLLNLQFVWMVIIGAVVFGDLPSLSIYFGMVLAAGASAVILREQLRLQQGVRPVMWSDLWPQLTGALNIARRQVKTASKKDGGKPGA</sequence>